<evidence type="ECO:0000313" key="3">
    <source>
        <dbReference type="EMBL" id="KAJ8467493.1"/>
    </source>
</evidence>
<dbReference type="AlphaFoldDB" id="A0AAV8QCZ8"/>
<sequence>MIGLSQPSDGAASEGHDGDEGNTGARSRGGAGGSSSAATGEPSSGGCSTARKPRGRPLGSKNKPKPPVIITRTSESAMHPLVLELAGGSDVVSGISEFARRRGVGVSVLDGRGSVADVTLRYPFARGPSTISVPGRFDILSLSGTLLPPETLASAGAPVPEVVAWPAQPSPLTVSLAGPHGQVIGGTVAGPMTAAGPVLLVAATFPKPEFHRLPLAEEVGEAVKEEDVKPEADSMAAFGEASPLPGQLTHTDVVIWAQPSSSSSRPPRHY</sequence>
<evidence type="ECO:0000259" key="2">
    <source>
        <dbReference type="PROSITE" id="PS51742"/>
    </source>
</evidence>
<feature type="region of interest" description="Disordered" evidence="1">
    <location>
        <begin position="1"/>
        <end position="68"/>
    </location>
</feature>
<dbReference type="EMBL" id="JAQQAF010000008">
    <property type="protein sequence ID" value="KAJ8467493.1"/>
    <property type="molecule type" value="Genomic_DNA"/>
</dbReference>
<dbReference type="PANTHER" id="PTHR31100">
    <property type="entry name" value="AT-HOOK MOTIF NUCLEAR-LOCALIZED PROTEIN 15"/>
    <property type="match status" value="1"/>
</dbReference>
<dbReference type="Pfam" id="PF03479">
    <property type="entry name" value="PCC"/>
    <property type="match status" value="1"/>
</dbReference>
<dbReference type="GO" id="GO:0005634">
    <property type="term" value="C:nucleus"/>
    <property type="evidence" value="ECO:0007669"/>
    <property type="project" value="TreeGrafter"/>
</dbReference>
<feature type="compositionally biased region" description="Low complexity" evidence="1">
    <location>
        <begin position="34"/>
        <end position="46"/>
    </location>
</feature>
<reference evidence="3 4" key="1">
    <citation type="submission" date="2022-12" db="EMBL/GenBank/DDBJ databases">
        <title>Chromosome-scale assembly of the Ensete ventricosum genome.</title>
        <authorList>
            <person name="Dussert Y."/>
            <person name="Stocks J."/>
            <person name="Wendawek A."/>
            <person name="Woldeyes F."/>
            <person name="Nichols R.A."/>
            <person name="Borrell J.S."/>
        </authorList>
    </citation>
    <scope>NUCLEOTIDE SEQUENCE [LARGE SCALE GENOMIC DNA]</scope>
    <source>
        <strain evidence="4">cv. Maze</strain>
        <tissue evidence="3">Seeds</tissue>
    </source>
</reference>
<name>A0AAV8QCZ8_ENSVE</name>
<dbReference type="InterPro" id="IPR014476">
    <property type="entry name" value="AHL15-29"/>
</dbReference>
<evidence type="ECO:0000313" key="4">
    <source>
        <dbReference type="Proteomes" id="UP001222027"/>
    </source>
</evidence>
<dbReference type="Proteomes" id="UP001222027">
    <property type="component" value="Unassembled WGS sequence"/>
</dbReference>
<dbReference type="CDD" id="cd11378">
    <property type="entry name" value="DUF296"/>
    <property type="match status" value="1"/>
</dbReference>
<dbReference type="Gene3D" id="3.30.1330.80">
    <property type="entry name" value="Hypothetical protein, similar to alpha- acetolactate decarboxylase, domain 2"/>
    <property type="match status" value="1"/>
</dbReference>
<dbReference type="PROSITE" id="PS51742">
    <property type="entry name" value="PPC"/>
    <property type="match status" value="1"/>
</dbReference>
<dbReference type="InterPro" id="IPR005175">
    <property type="entry name" value="PPC_dom"/>
</dbReference>
<keyword evidence="4" id="KW-1185">Reference proteome</keyword>
<accession>A0AAV8QCZ8</accession>
<evidence type="ECO:0000256" key="1">
    <source>
        <dbReference type="SAM" id="MobiDB-lite"/>
    </source>
</evidence>
<feature type="domain" description="PPC" evidence="2">
    <location>
        <begin position="75"/>
        <end position="227"/>
    </location>
</feature>
<comment type="caution">
    <text evidence="3">The sequence shown here is derived from an EMBL/GenBank/DDBJ whole genome shotgun (WGS) entry which is preliminary data.</text>
</comment>
<dbReference type="GO" id="GO:0003680">
    <property type="term" value="F:minor groove of adenine-thymine-rich DNA binding"/>
    <property type="evidence" value="ECO:0007669"/>
    <property type="project" value="InterPro"/>
</dbReference>
<protein>
    <recommendedName>
        <fullName evidence="2">PPC domain-containing protein</fullName>
    </recommendedName>
</protein>
<proteinExistence type="predicted"/>
<organism evidence="3 4">
    <name type="scientific">Ensete ventricosum</name>
    <name type="common">Abyssinian banana</name>
    <name type="synonym">Musa ensete</name>
    <dbReference type="NCBI Taxonomy" id="4639"/>
    <lineage>
        <taxon>Eukaryota</taxon>
        <taxon>Viridiplantae</taxon>
        <taxon>Streptophyta</taxon>
        <taxon>Embryophyta</taxon>
        <taxon>Tracheophyta</taxon>
        <taxon>Spermatophyta</taxon>
        <taxon>Magnoliopsida</taxon>
        <taxon>Liliopsida</taxon>
        <taxon>Zingiberales</taxon>
        <taxon>Musaceae</taxon>
        <taxon>Ensete</taxon>
    </lineage>
</organism>
<dbReference type="PANTHER" id="PTHR31100:SF63">
    <property type="entry name" value="AT-HOOK MOTIF NUCLEAR-LOCALIZED PROTEIN"/>
    <property type="match status" value="1"/>
</dbReference>
<gene>
    <name evidence="3" type="ORF">OPV22_030045</name>
</gene>
<dbReference type="GO" id="GO:0003700">
    <property type="term" value="F:DNA-binding transcription factor activity"/>
    <property type="evidence" value="ECO:0007669"/>
    <property type="project" value="TreeGrafter"/>
</dbReference>
<dbReference type="SUPFAM" id="SSF117856">
    <property type="entry name" value="AF0104/ALDC/Ptd012-like"/>
    <property type="match status" value="1"/>
</dbReference>